<organism evidence="1 2">
    <name type="scientific">Auriscalpium vulgare</name>
    <dbReference type="NCBI Taxonomy" id="40419"/>
    <lineage>
        <taxon>Eukaryota</taxon>
        <taxon>Fungi</taxon>
        <taxon>Dikarya</taxon>
        <taxon>Basidiomycota</taxon>
        <taxon>Agaricomycotina</taxon>
        <taxon>Agaricomycetes</taxon>
        <taxon>Russulales</taxon>
        <taxon>Auriscalpiaceae</taxon>
        <taxon>Auriscalpium</taxon>
    </lineage>
</organism>
<sequence>MDGTAANGRNLAMDQWPGTLMQYELPTSIAPLIPKWRKCPMLFAELTNFAFFTFNPNADQPYSSLIFAHRGWSGNDHVAGALPGVDQVTLRVQGTLKRIHMDSLGNWNGGLDEAEHAEQSFSLTGEVAEPVFAQQTKAVQSIAHYAEQALDPSQTDKLAAGILRNAKEILFRRRLFTQVTTDNMFMPRMKSVVTPDEDPLNRTALVHGSWRIVNRMFLTAHPRRGNPHVETIPVTALADGDFVEVDAHLEIDMKTNNAGFPELDIRLEPLSIHRVARAAEVADCVSLDVAKTEPPHAGPLAPASPPMSHRTAMRLLTFGS</sequence>
<dbReference type="Proteomes" id="UP000814033">
    <property type="component" value="Unassembled WGS sequence"/>
</dbReference>
<comment type="caution">
    <text evidence="1">The sequence shown here is derived from an EMBL/GenBank/DDBJ whole genome shotgun (WGS) entry which is preliminary data.</text>
</comment>
<protein>
    <submittedName>
        <fullName evidence="1">Uncharacterized protein</fullName>
    </submittedName>
</protein>
<name>A0ACB8R897_9AGAM</name>
<dbReference type="EMBL" id="MU276262">
    <property type="protein sequence ID" value="KAI0039788.1"/>
    <property type="molecule type" value="Genomic_DNA"/>
</dbReference>
<proteinExistence type="predicted"/>
<evidence type="ECO:0000313" key="2">
    <source>
        <dbReference type="Proteomes" id="UP000814033"/>
    </source>
</evidence>
<reference evidence="1" key="2">
    <citation type="journal article" date="2022" name="New Phytol.">
        <title>Evolutionary transition to the ectomycorrhizal habit in the genomes of a hyperdiverse lineage of mushroom-forming fungi.</title>
        <authorList>
            <person name="Looney B."/>
            <person name="Miyauchi S."/>
            <person name="Morin E."/>
            <person name="Drula E."/>
            <person name="Courty P.E."/>
            <person name="Kohler A."/>
            <person name="Kuo A."/>
            <person name="LaButti K."/>
            <person name="Pangilinan J."/>
            <person name="Lipzen A."/>
            <person name="Riley R."/>
            <person name="Andreopoulos W."/>
            <person name="He G."/>
            <person name="Johnson J."/>
            <person name="Nolan M."/>
            <person name="Tritt A."/>
            <person name="Barry K.W."/>
            <person name="Grigoriev I.V."/>
            <person name="Nagy L.G."/>
            <person name="Hibbett D."/>
            <person name="Henrissat B."/>
            <person name="Matheny P.B."/>
            <person name="Labbe J."/>
            <person name="Martin F.M."/>
        </authorList>
    </citation>
    <scope>NUCLEOTIDE SEQUENCE</scope>
    <source>
        <strain evidence="1">FP105234-sp</strain>
    </source>
</reference>
<evidence type="ECO:0000313" key="1">
    <source>
        <dbReference type="EMBL" id="KAI0039788.1"/>
    </source>
</evidence>
<accession>A0ACB8R897</accession>
<reference evidence="1" key="1">
    <citation type="submission" date="2021-02" db="EMBL/GenBank/DDBJ databases">
        <authorList>
            <consortium name="DOE Joint Genome Institute"/>
            <person name="Ahrendt S."/>
            <person name="Looney B.P."/>
            <person name="Miyauchi S."/>
            <person name="Morin E."/>
            <person name="Drula E."/>
            <person name="Courty P.E."/>
            <person name="Chicoki N."/>
            <person name="Fauchery L."/>
            <person name="Kohler A."/>
            <person name="Kuo A."/>
            <person name="Labutti K."/>
            <person name="Pangilinan J."/>
            <person name="Lipzen A."/>
            <person name="Riley R."/>
            <person name="Andreopoulos W."/>
            <person name="He G."/>
            <person name="Johnson J."/>
            <person name="Barry K.W."/>
            <person name="Grigoriev I.V."/>
            <person name="Nagy L."/>
            <person name="Hibbett D."/>
            <person name="Henrissat B."/>
            <person name="Matheny P.B."/>
            <person name="Labbe J."/>
            <person name="Martin F."/>
        </authorList>
    </citation>
    <scope>NUCLEOTIDE SEQUENCE</scope>
    <source>
        <strain evidence="1">FP105234-sp</strain>
    </source>
</reference>
<keyword evidence="2" id="KW-1185">Reference proteome</keyword>
<gene>
    <name evidence="1" type="ORF">FA95DRAFT_1577361</name>
</gene>